<dbReference type="OrthoDB" id="9768004at2"/>
<feature type="domain" description="Peptidase C14 caspase" evidence="2">
    <location>
        <begin position="221"/>
        <end position="449"/>
    </location>
</feature>
<keyword evidence="4" id="KW-1185">Reference proteome</keyword>
<dbReference type="PANTHER" id="PTHR24127:SF1">
    <property type="entry name" value="ANKYRIN REPEAT AND EF-HAND DOMAIN-CONTAINING PROTEIN 1"/>
    <property type="match status" value="1"/>
</dbReference>
<dbReference type="Pfam" id="PF00656">
    <property type="entry name" value="Peptidase_C14"/>
    <property type="match status" value="1"/>
</dbReference>
<evidence type="ECO:0000256" key="1">
    <source>
        <dbReference type="PROSITE-ProRule" id="PRU00023"/>
    </source>
</evidence>
<dbReference type="STRING" id="929558.SMGD1_1529"/>
<dbReference type="PROSITE" id="PS50088">
    <property type="entry name" value="ANK_REPEAT"/>
    <property type="match status" value="2"/>
</dbReference>
<dbReference type="PANTHER" id="PTHR24127">
    <property type="entry name" value="ANKYRIN REPEAT AND EF-HAND DOMAIN-CONTAINING PROTEIN 1"/>
    <property type="match status" value="1"/>
</dbReference>
<evidence type="ECO:0000313" key="4">
    <source>
        <dbReference type="Proteomes" id="UP000006431"/>
    </source>
</evidence>
<dbReference type="RefSeq" id="WP_008336735.1">
    <property type="nucleotide sequence ID" value="NZ_AFRZ01000001.1"/>
</dbReference>
<protein>
    <submittedName>
        <fullName evidence="3">Putative cysteine-peptidase containing Ankyrin r epeat domain</fullName>
    </submittedName>
</protein>
<organism evidence="3 4">
    <name type="scientific">Sulfurimonas gotlandica (strain DSM 19862 / JCM 16533 / GD1)</name>
    <dbReference type="NCBI Taxonomy" id="929558"/>
    <lineage>
        <taxon>Bacteria</taxon>
        <taxon>Pseudomonadati</taxon>
        <taxon>Campylobacterota</taxon>
        <taxon>Epsilonproteobacteria</taxon>
        <taxon>Campylobacterales</taxon>
        <taxon>Sulfurimonadaceae</taxon>
        <taxon>Sulfurimonas</taxon>
    </lineage>
</organism>
<keyword evidence="1" id="KW-0040">ANK repeat</keyword>
<evidence type="ECO:0000313" key="3">
    <source>
        <dbReference type="EMBL" id="EHP30053.1"/>
    </source>
</evidence>
<gene>
    <name evidence="3" type="ORF">SMGD1_1529</name>
</gene>
<dbReference type="AlphaFoldDB" id="B6BHQ4"/>
<dbReference type="Gene3D" id="3.40.50.1460">
    <property type="match status" value="1"/>
</dbReference>
<feature type="repeat" description="ANK" evidence="1">
    <location>
        <begin position="83"/>
        <end position="115"/>
    </location>
</feature>
<dbReference type="InterPro" id="IPR011600">
    <property type="entry name" value="Pept_C14_caspase"/>
</dbReference>
<reference evidence="3 4" key="1">
    <citation type="journal article" date="2012" name="Proc. Natl. Acad. Sci. U.S.A.">
        <title>Genome and physiology of a model Epsilonproteobacterium responsible for sulfide detoxification in marine oxygen depletion zones.</title>
        <authorList>
            <person name="Grote J."/>
            <person name="Schott T."/>
            <person name="Bruckner C.G."/>
            <person name="Glockner F.O."/>
            <person name="Jost G."/>
            <person name="Teeling H."/>
            <person name="Labrenz M."/>
            <person name="Jurgens K."/>
        </authorList>
    </citation>
    <scope>NUCLEOTIDE SEQUENCE [LARGE SCALE GENOMIC DNA]</scope>
    <source>
        <strain evidence="3 4">GD1</strain>
    </source>
</reference>
<dbReference type="InterPro" id="IPR029030">
    <property type="entry name" value="Caspase-like_dom_sf"/>
</dbReference>
<dbReference type="SUPFAM" id="SSF48403">
    <property type="entry name" value="Ankyrin repeat"/>
    <property type="match status" value="1"/>
</dbReference>
<dbReference type="EMBL" id="AFRZ01000001">
    <property type="protein sequence ID" value="EHP30053.1"/>
    <property type="molecule type" value="Genomic_DNA"/>
</dbReference>
<dbReference type="GO" id="GO:0004197">
    <property type="term" value="F:cysteine-type endopeptidase activity"/>
    <property type="evidence" value="ECO:0007669"/>
    <property type="project" value="InterPro"/>
</dbReference>
<dbReference type="eggNOG" id="COG4249">
    <property type="taxonomic scope" value="Bacteria"/>
</dbReference>
<dbReference type="SMART" id="SM00248">
    <property type="entry name" value="ANK"/>
    <property type="match status" value="3"/>
</dbReference>
<dbReference type="SUPFAM" id="SSF52129">
    <property type="entry name" value="Caspase-like"/>
    <property type="match status" value="1"/>
</dbReference>
<dbReference type="InterPro" id="IPR052801">
    <property type="entry name" value="Ankyrin-EF-hand"/>
</dbReference>
<comment type="caution">
    <text evidence="3">The sequence shown here is derived from an EMBL/GenBank/DDBJ whole genome shotgun (WGS) entry which is preliminary data.</text>
</comment>
<dbReference type="Pfam" id="PF12796">
    <property type="entry name" value="Ank_2"/>
    <property type="match status" value="1"/>
</dbReference>
<proteinExistence type="predicted"/>
<dbReference type="eggNOG" id="COG0666">
    <property type="taxonomic scope" value="Bacteria"/>
</dbReference>
<evidence type="ECO:0000259" key="2">
    <source>
        <dbReference type="Pfam" id="PF00656"/>
    </source>
</evidence>
<accession>H1FTT9</accession>
<feature type="repeat" description="ANK" evidence="1">
    <location>
        <begin position="116"/>
        <end position="148"/>
    </location>
</feature>
<accession>B6BHQ4</accession>
<dbReference type="Gene3D" id="1.25.40.20">
    <property type="entry name" value="Ankyrin repeat-containing domain"/>
    <property type="match status" value="1"/>
</dbReference>
<dbReference type="InterPro" id="IPR036770">
    <property type="entry name" value="Ankyrin_rpt-contain_sf"/>
</dbReference>
<dbReference type="HOGENOM" id="CLU_599806_0_0_7"/>
<dbReference type="GO" id="GO:0006508">
    <property type="term" value="P:proteolysis"/>
    <property type="evidence" value="ECO:0007669"/>
    <property type="project" value="InterPro"/>
</dbReference>
<sequence length="456" mass="51271">MILKYINIFIISIFVSLIFTGCVSKFKTLAKDGNIDTIHNELKSIEDKQELLAWSAYYGKFDKVKYLLENGADINYNKGGTYDLPPAIIMATAGNNLDMVKYLVKNGADVNKQTGYGRNAVLAAALQGRLNIVQYLAEQGAELYVADNLFGKNTITQLQESGYGYFIPVILNIQKERKAKLEKQQLPLKTQIASSEDKNSGLDDISSLLKKSEIQKIDNTKWLFIIAIENYEYTSPVVYSANSASQFKTVMQKRLGISEKNTRTLINQGATSAKIDYNLKDMLRRVKEGDTIYFYYSGHGIPVASQNNAPYMLAQDMNPAYITDERFKLQNIYKSLSDSKAAKVVAFMDSCFSGGTDNEHLIKGVAAARMVPKKVTFDKSKMIVISAGSGTQYSNKYDDKANRLFSYYLMRGLIKNNNDVQRLYDYIKSNVQDKSYEMGASYEQVPVYDGNIGLEF</sequence>
<dbReference type="InterPro" id="IPR002110">
    <property type="entry name" value="Ankyrin_rpt"/>
</dbReference>
<name>B6BHQ4_SULGG</name>
<dbReference type="PATRIC" id="fig|929558.5.peg.1520"/>
<dbReference type="PROSITE" id="PS51257">
    <property type="entry name" value="PROKAR_LIPOPROTEIN"/>
    <property type="match status" value="1"/>
</dbReference>
<dbReference type="PROSITE" id="PS50297">
    <property type="entry name" value="ANK_REP_REGION"/>
    <property type="match status" value="1"/>
</dbReference>
<dbReference type="Proteomes" id="UP000006431">
    <property type="component" value="Unassembled WGS sequence"/>
</dbReference>